<evidence type="ECO:0000256" key="7">
    <source>
        <dbReference type="ARBA" id="ARBA00023172"/>
    </source>
</evidence>
<dbReference type="GO" id="GO:0005737">
    <property type="term" value="C:cytoplasm"/>
    <property type="evidence" value="ECO:0007669"/>
    <property type="project" value="UniProtKB-SubCell"/>
</dbReference>
<dbReference type="AlphaFoldDB" id="A0A7W4VY16"/>
<dbReference type="PANTHER" id="PTHR30349">
    <property type="entry name" value="PHAGE INTEGRASE-RELATED"/>
    <property type="match status" value="1"/>
</dbReference>
<evidence type="ECO:0000256" key="4">
    <source>
        <dbReference type="ARBA" id="ARBA00022829"/>
    </source>
</evidence>
<evidence type="ECO:0000256" key="2">
    <source>
        <dbReference type="ARBA" id="ARBA00022490"/>
    </source>
</evidence>
<evidence type="ECO:0000256" key="5">
    <source>
        <dbReference type="ARBA" id="ARBA00022908"/>
    </source>
</evidence>
<dbReference type="InterPro" id="IPR002104">
    <property type="entry name" value="Integrase_catalytic"/>
</dbReference>
<evidence type="ECO:0000256" key="9">
    <source>
        <dbReference type="PROSITE-ProRule" id="PRU01248"/>
    </source>
</evidence>
<keyword evidence="8" id="KW-0131">Cell cycle</keyword>
<evidence type="ECO:0000256" key="3">
    <source>
        <dbReference type="ARBA" id="ARBA00022618"/>
    </source>
</evidence>
<keyword evidence="3" id="KW-0132">Cell division</keyword>
<dbReference type="SUPFAM" id="SSF56349">
    <property type="entry name" value="DNA breaking-rejoining enzymes"/>
    <property type="match status" value="1"/>
</dbReference>
<comment type="subcellular location">
    <subcellularLocation>
        <location evidence="1">Cytoplasm</location>
    </subcellularLocation>
</comment>
<keyword evidence="4" id="KW-0159">Chromosome partition</keyword>
<keyword evidence="7" id="KW-0233">DNA recombination</keyword>
<dbReference type="GO" id="GO:0015074">
    <property type="term" value="P:DNA integration"/>
    <property type="evidence" value="ECO:0007669"/>
    <property type="project" value="UniProtKB-KW"/>
</dbReference>
<dbReference type="Pfam" id="PF00589">
    <property type="entry name" value="Phage_integrase"/>
    <property type="match status" value="1"/>
</dbReference>
<evidence type="ECO:0000256" key="8">
    <source>
        <dbReference type="ARBA" id="ARBA00023306"/>
    </source>
</evidence>
<comment type="caution">
    <text evidence="12">The sequence shown here is derived from an EMBL/GenBank/DDBJ whole genome shotgun (WGS) entry which is preliminary data.</text>
</comment>
<dbReference type="InterPro" id="IPR050090">
    <property type="entry name" value="Tyrosine_recombinase_XerCD"/>
</dbReference>
<dbReference type="InterPro" id="IPR011010">
    <property type="entry name" value="DNA_brk_join_enz"/>
</dbReference>
<evidence type="ECO:0000256" key="1">
    <source>
        <dbReference type="ARBA" id="ARBA00004496"/>
    </source>
</evidence>
<name>A0A7W4VY16_9ACTN</name>
<protein>
    <submittedName>
        <fullName evidence="12">Site-specific recombinase XerD</fullName>
    </submittedName>
</protein>
<keyword evidence="13" id="KW-1185">Reference proteome</keyword>
<evidence type="ECO:0000313" key="13">
    <source>
        <dbReference type="Proteomes" id="UP000589626"/>
    </source>
</evidence>
<keyword evidence="5" id="KW-0229">DNA integration</keyword>
<dbReference type="PROSITE" id="PS51898">
    <property type="entry name" value="TYR_RECOMBINASE"/>
    <property type="match status" value="1"/>
</dbReference>
<dbReference type="GO" id="GO:0006310">
    <property type="term" value="P:DNA recombination"/>
    <property type="evidence" value="ECO:0007669"/>
    <property type="project" value="UniProtKB-KW"/>
</dbReference>
<organism evidence="12 13">
    <name type="scientific">Nocardioides soli</name>
    <dbReference type="NCBI Taxonomy" id="1036020"/>
    <lineage>
        <taxon>Bacteria</taxon>
        <taxon>Bacillati</taxon>
        <taxon>Actinomycetota</taxon>
        <taxon>Actinomycetes</taxon>
        <taxon>Propionibacteriales</taxon>
        <taxon>Nocardioidaceae</taxon>
        <taxon>Nocardioides</taxon>
    </lineage>
</organism>
<gene>
    <name evidence="12" type="ORF">FHU40_003210</name>
</gene>
<dbReference type="PROSITE" id="PS51900">
    <property type="entry name" value="CB"/>
    <property type="match status" value="1"/>
</dbReference>
<dbReference type="GO" id="GO:0003677">
    <property type="term" value="F:DNA binding"/>
    <property type="evidence" value="ECO:0007669"/>
    <property type="project" value="UniProtKB-UniRule"/>
</dbReference>
<dbReference type="Proteomes" id="UP000589626">
    <property type="component" value="Unassembled WGS sequence"/>
</dbReference>
<feature type="domain" description="Core-binding (CB)" evidence="11">
    <location>
        <begin position="24"/>
        <end position="105"/>
    </location>
</feature>
<dbReference type="InterPro" id="IPR013762">
    <property type="entry name" value="Integrase-like_cat_sf"/>
</dbReference>
<evidence type="ECO:0000259" key="10">
    <source>
        <dbReference type="PROSITE" id="PS51898"/>
    </source>
</evidence>
<accession>A0A7W4VY16</accession>
<evidence type="ECO:0000259" key="11">
    <source>
        <dbReference type="PROSITE" id="PS51900"/>
    </source>
</evidence>
<keyword evidence="2" id="KW-0963">Cytoplasm</keyword>
<dbReference type="GO" id="GO:0007059">
    <property type="term" value="P:chromosome segregation"/>
    <property type="evidence" value="ECO:0007669"/>
    <property type="project" value="UniProtKB-KW"/>
</dbReference>
<dbReference type="GO" id="GO:0051301">
    <property type="term" value="P:cell division"/>
    <property type="evidence" value="ECO:0007669"/>
    <property type="project" value="UniProtKB-KW"/>
</dbReference>
<dbReference type="PANTHER" id="PTHR30349:SF77">
    <property type="entry name" value="TYROSINE RECOMBINASE XERC"/>
    <property type="match status" value="1"/>
</dbReference>
<dbReference type="Gene3D" id="1.10.443.10">
    <property type="entry name" value="Intergrase catalytic core"/>
    <property type="match status" value="1"/>
</dbReference>
<reference evidence="12 13" key="1">
    <citation type="submission" date="2020-08" db="EMBL/GenBank/DDBJ databases">
        <title>Sequencing the genomes of 1000 actinobacteria strains.</title>
        <authorList>
            <person name="Klenk H.-P."/>
        </authorList>
    </citation>
    <scope>NUCLEOTIDE SEQUENCE [LARGE SCALE GENOMIC DNA]</scope>
    <source>
        <strain evidence="12 13">DSM 105498</strain>
    </source>
</reference>
<feature type="domain" description="Tyr recombinase" evidence="10">
    <location>
        <begin position="137"/>
        <end position="346"/>
    </location>
</feature>
<evidence type="ECO:0000313" key="12">
    <source>
        <dbReference type="EMBL" id="MBB3043392.1"/>
    </source>
</evidence>
<proteinExistence type="predicted"/>
<keyword evidence="6 9" id="KW-0238">DNA-binding</keyword>
<evidence type="ECO:0000256" key="6">
    <source>
        <dbReference type="ARBA" id="ARBA00023125"/>
    </source>
</evidence>
<dbReference type="InterPro" id="IPR044068">
    <property type="entry name" value="CB"/>
</dbReference>
<dbReference type="EMBL" id="JACHWR010000002">
    <property type="protein sequence ID" value="MBB3043392.1"/>
    <property type="molecule type" value="Genomic_DNA"/>
</dbReference>
<dbReference type="RefSeq" id="WP_183593247.1">
    <property type="nucleotide sequence ID" value="NZ_JACHWR010000002.1"/>
</dbReference>
<sequence>MGLVALPGGSGEDPVLTGAHAVADFEQEIVDQYALAMAAAGLSDGHVRRTRAVIIEFARTLTGPLWEATFADADSFLAEQRRRGHTVSTRAGKAGTLSVFYEFVIARYDGVIRRTTGVQVEQPIDEFNRQHGASLGKVRVPPSDEEVDALFTAWRDSVTHARKYLPAARDYFAASLWRRVGLRINETVKLDIRDWRPDLGSYGKLHVRYGKGSRGSGPKQRLVPAINGVDQLMDWWMAEIRPQYGHDFADPDAPLLPSERFDRDLDRCGRVGDNALRRALGIQVEQSLPAWTGRMTPHVLRHYCASSLYAAGMDIKALQELLGHLWLATTSGYVHVRAEQIERAWDASNQRLEVRFATNGLNGFQGR</sequence>